<reference evidence="3" key="1">
    <citation type="submission" date="2025-08" db="UniProtKB">
        <authorList>
            <consortium name="RefSeq"/>
        </authorList>
    </citation>
    <scope>IDENTIFICATION</scope>
    <source>
        <tissue evidence="3">Tentacle</tissue>
    </source>
</reference>
<feature type="compositionally biased region" description="Low complexity" evidence="1">
    <location>
        <begin position="17"/>
        <end position="27"/>
    </location>
</feature>
<sequence length="229" mass="26027">MVSFLSNNQGKRRTRSSKSSTDSVGSPDSKKVKNLEKKSTEEHSTEENDEVLIALDMTKELCEKMDDVLKKLTKLDSIESAVTNIQTSLHKLEERTTNLEKSSASNKEDINDLKSAMAFCDGTVNNVKFEVDVLKKALESENSNKEELKLKVKDCGYYTGDQPNICKWMEPKTTQPSTKDIMNVLKLNFTMRIDVHKRIIEHAEILEADDQQLSNLMPPDAKQQIMIRK</sequence>
<evidence type="ECO:0000256" key="1">
    <source>
        <dbReference type="SAM" id="MobiDB-lite"/>
    </source>
</evidence>
<proteinExistence type="predicted"/>
<dbReference type="Proteomes" id="UP000515163">
    <property type="component" value="Unplaced"/>
</dbReference>
<accession>A0A6P8IU10</accession>
<dbReference type="AlphaFoldDB" id="A0A6P8IU10"/>
<feature type="compositionally biased region" description="Basic and acidic residues" evidence="1">
    <location>
        <begin position="28"/>
        <end position="46"/>
    </location>
</feature>
<protein>
    <submittedName>
        <fullName evidence="3">Uncharacterized protein LOC116304764</fullName>
    </submittedName>
</protein>
<name>A0A6P8IU10_ACTTE</name>
<gene>
    <name evidence="3" type="primary">LOC116304764</name>
</gene>
<dbReference type="RefSeq" id="XP_031570402.1">
    <property type="nucleotide sequence ID" value="XM_031714542.1"/>
</dbReference>
<evidence type="ECO:0000313" key="2">
    <source>
        <dbReference type="Proteomes" id="UP000515163"/>
    </source>
</evidence>
<dbReference type="GeneID" id="116304764"/>
<organism evidence="2 3">
    <name type="scientific">Actinia tenebrosa</name>
    <name type="common">Australian red waratah sea anemone</name>
    <dbReference type="NCBI Taxonomy" id="6105"/>
    <lineage>
        <taxon>Eukaryota</taxon>
        <taxon>Metazoa</taxon>
        <taxon>Cnidaria</taxon>
        <taxon>Anthozoa</taxon>
        <taxon>Hexacorallia</taxon>
        <taxon>Actiniaria</taxon>
        <taxon>Actiniidae</taxon>
        <taxon>Actinia</taxon>
    </lineage>
</organism>
<keyword evidence="2" id="KW-1185">Reference proteome</keyword>
<dbReference type="KEGG" id="aten:116304764"/>
<dbReference type="OrthoDB" id="5988348at2759"/>
<evidence type="ECO:0000313" key="3">
    <source>
        <dbReference type="RefSeq" id="XP_031570402.1"/>
    </source>
</evidence>
<dbReference type="Gene3D" id="1.20.5.340">
    <property type="match status" value="1"/>
</dbReference>
<feature type="region of interest" description="Disordered" evidence="1">
    <location>
        <begin position="1"/>
        <end position="47"/>
    </location>
</feature>
<dbReference type="InParanoid" id="A0A6P8IU10"/>